<dbReference type="Gene3D" id="1.20.58.340">
    <property type="entry name" value="Magnesium transport protein CorA, transmembrane region"/>
    <property type="match status" value="1"/>
</dbReference>
<feature type="coiled-coil region" evidence="5">
    <location>
        <begin position="59"/>
        <end position="86"/>
    </location>
</feature>
<evidence type="ECO:0000256" key="5">
    <source>
        <dbReference type="SAM" id="Coils"/>
    </source>
</evidence>
<dbReference type="AlphaFoldDB" id="A0AA43TT31"/>
<dbReference type="SUPFAM" id="SSF144083">
    <property type="entry name" value="Magnesium transport protein CorA, transmembrane region"/>
    <property type="match status" value="1"/>
</dbReference>
<evidence type="ECO:0000256" key="3">
    <source>
        <dbReference type="ARBA" id="ARBA00022989"/>
    </source>
</evidence>
<dbReference type="InterPro" id="IPR045863">
    <property type="entry name" value="CorA_TM1_TM2"/>
</dbReference>
<keyword evidence="8" id="KW-1185">Reference proteome</keyword>
<dbReference type="SUPFAM" id="SSF58100">
    <property type="entry name" value="Bacterial hemolysins"/>
    <property type="match status" value="1"/>
</dbReference>
<evidence type="ECO:0000313" key="8">
    <source>
        <dbReference type="Proteomes" id="UP001161017"/>
    </source>
</evidence>
<dbReference type="Pfam" id="PF01544">
    <property type="entry name" value="CorA"/>
    <property type="match status" value="1"/>
</dbReference>
<gene>
    <name evidence="7" type="ORF">OHK93_001674</name>
</gene>
<protein>
    <submittedName>
        <fullName evidence="7">Uncharacterized protein</fullName>
    </submittedName>
</protein>
<keyword evidence="2 6" id="KW-0812">Transmembrane</keyword>
<evidence type="ECO:0000256" key="2">
    <source>
        <dbReference type="ARBA" id="ARBA00022692"/>
    </source>
</evidence>
<dbReference type="GO" id="GO:0015095">
    <property type="term" value="F:magnesium ion transmembrane transporter activity"/>
    <property type="evidence" value="ECO:0007669"/>
    <property type="project" value="TreeGrafter"/>
</dbReference>
<evidence type="ECO:0000256" key="1">
    <source>
        <dbReference type="ARBA" id="ARBA00004651"/>
    </source>
</evidence>
<name>A0AA43TT31_9LECA</name>
<dbReference type="GO" id="GO:0050897">
    <property type="term" value="F:cobalt ion binding"/>
    <property type="evidence" value="ECO:0007669"/>
    <property type="project" value="TreeGrafter"/>
</dbReference>
<proteinExistence type="predicted"/>
<dbReference type="PANTHER" id="PTHR46494">
    <property type="entry name" value="CORA FAMILY METAL ION TRANSPORTER (EUROFUNG)"/>
    <property type="match status" value="1"/>
</dbReference>
<organism evidence="7 8">
    <name type="scientific">Ramalina farinacea</name>
    <dbReference type="NCBI Taxonomy" id="258253"/>
    <lineage>
        <taxon>Eukaryota</taxon>
        <taxon>Fungi</taxon>
        <taxon>Dikarya</taxon>
        <taxon>Ascomycota</taxon>
        <taxon>Pezizomycotina</taxon>
        <taxon>Lecanoromycetes</taxon>
        <taxon>OSLEUM clade</taxon>
        <taxon>Lecanoromycetidae</taxon>
        <taxon>Lecanorales</taxon>
        <taxon>Lecanorineae</taxon>
        <taxon>Ramalinaceae</taxon>
        <taxon>Ramalina</taxon>
    </lineage>
</organism>
<comment type="subcellular location">
    <subcellularLocation>
        <location evidence="1">Cell membrane</location>
        <topology evidence="1">Multi-pass membrane protein</topology>
    </subcellularLocation>
</comment>
<dbReference type="Proteomes" id="UP001161017">
    <property type="component" value="Unassembled WGS sequence"/>
</dbReference>
<dbReference type="GO" id="GO:0005886">
    <property type="term" value="C:plasma membrane"/>
    <property type="evidence" value="ECO:0007669"/>
    <property type="project" value="UniProtKB-SubCell"/>
</dbReference>
<comment type="caution">
    <text evidence="7">The sequence shown here is derived from an EMBL/GenBank/DDBJ whole genome shotgun (WGS) entry which is preliminary data.</text>
</comment>
<dbReference type="GO" id="GO:0000287">
    <property type="term" value="F:magnesium ion binding"/>
    <property type="evidence" value="ECO:0007669"/>
    <property type="project" value="TreeGrafter"/>
</dbReference>
<keyword evidence="3 6" id="KW-1133">Transmembrane helix</keyword>
<dbReference type="InterPro" id="IPR002523">
    <property type="entry name" value="MgTranspt_CorA/ZnTranspt_ZntB"/>
</dbReference>
<evidence type="ECO:0000313" key="7">
    <source>
        <dbReference type="EMBL" id="MDI1490471.1"/>
    </source>
</evidence>
<keyword evidence="5" id="KW-0175">Coiled coil</keyword>
<sequence length="210" mass="23640">MQLSAHDSTSVAVYTEIGTLSNQLHRITNTLKRQITTLGDFKCNLNTHESSPQLIKTVMERIFSQLEQQTEDFAELEREVATARDQAAQSISLRAESNNKAILVFTTVTIIFLPLSFVTSYLGMNTTDVRNTNAKQGLFWIIGLPVTLLVLCAAWMVAYSTELELMHDWIVPSSKRTGCDNDDISNTDTARILGTRHKQVKKDDEEHRPP</sequence>
<evidence type="ECO:0000256" key="4">
    <source>
        <dbReference type="ARBA" id="ARBA00023136"/>
    </source>
</evidence>
<dbReference type="EMBL" id="JAPUFD010000012">
    <property type="protein sequence ID" value="MDI1490471.1"/>
    <property type="molecule type" value="Genomic_DNA"/>
</dbReference>
<feature type="transmembrane region" description="Helical" evidence="6">
    <location>
        <begin position="101"/>
        <end position="122"/>
    </location>
</feature>
<accession>A0AA43TT31</accession>
<keyword evidence="4 6" id="KW-0472">Membrane</keyword>
<feature type="transmembrane region" description="Helical" evidence="6">
    <location>
        <begin position="137"/>
        <end position="158"/>
    </location>
</feature>
<dbReference type="PANTHER" id="PTHR46494:SF1">
    <property type="entry name" value="CORA FAMILY METAL ION TRANSPORTER (EUROFUNG)"/>
    <property type="match status" value="1"/>
</dbReference>
<evidence type="ECO:0000256" key="6">
    <source>
        <dbReference type="SAM" id="Phobius"/>
    </source>
</evidence>
<dbReference type="GO" id="GO:0015087">
    <property type="term" value="F:cobalt ion transmembrane transporter activity"/>
    <property type="evidence" value="ECO:0007669"/>
    <property type="project" value="TreeGrafter"/>
</dbReference>
<reference evidence="7" key="1">
    <citation type="journal article" date="2023" name="Genome Biol. Evol.">
        <title>First Whole Genome Sequence and Flow Cytometry Genome Size Data for the Lichen-Forming Fungus Ramalina farinacea (Ascomycota).</title>
        <authorList>
            <person name="Llewellyn T."/>
            <person name="Mian S."/>
            <person name="Hill R."/>
            <person name="Leitch I.J."/>
            <person name="Gaya E."/>
        </authorList>
    </citation>
    <scope>NUCLEOTIDE SEQUENCE</scope>
    <source>
        <strain evidence="7">LIQ254RAFAR</strain>
    </source>
</reference>